<organism evidence="1 2">
    <name type="scientific">Phytophthora aleatoria</name>
    <dbReference type="NCBI Taxonomy" id="2496075"/>
    <lineage>
        <taxon>Eukaryota</taxon>
        <taxon>Sar</taxon>
        <taxon>Stramenopiles</taxon>
        <taxon>Oomycota</taxon>
        <taxon>Peronosporomycetes</taxon>
        <taxon>Peronosporales</taxon>
        <taxon>Peronosporaceae</taxon>
        <taxon>Phytophthora</taxon>
    </lineage>
</organism>
<reference evidence="1" key="1">
    <citation type="submission" date="2021-01" db="EMBL/GenBank/DDBJ databases">
        <title>Phytophthora aleatoria, a newly-described species from Pinus radiata is distinct from Phytophthora cactorum isolates based on comparative genomics.</title>
        <authorList>
            <person name="Mcdougal R."/>
            <person name="Panda P."/>
            <person name="Williams N."/>
            <person name="Studholme D.J."/>
        </authorList>
    </citation>
    <scope>NUCLEOTIDE SEQUENCE</scope>
    <source>
        <strain evidence="1">NZFS 4037</strain>
    </source>
</reference>
<dbReference type="Proteomes" id="UP000709295">
    <property type="component" value="Unassembled WGS sequence"/>
</dbReference>
<accession>A0A8J5IQX7</accession>
<name>A0A8J5IQX7_9STRA</name>
<comment type="caution">
    <text evidence="1">The sequence shown here is derived from an EMBL/GenBank/DDBJ whole genome shotgun (WGS) entry which is preliminary data.</text>
</comment>
<dbReference type="AlphaFoldDB" id="A0A8J5IQX7"/>
<evidence type="ECO:0000313" key="2">
    <source>
        <dbReference type="Proteomes" id="UP000709295"/>
    </source>
</evidence>
<protein>
    <submittedName>
        <fullName evidence="1">Uncharacterized protein</fullName>
    </submittedName>
</protein>
<proteinExistence type="predicted"/>
<gene>
    <name evidence="1" type="ORF">JG688_00006241</name>
</gene>
<keyword evidence="2" id="KW-1185">Reference proteome</keyword>
<dbReference type="EMBL" id="JAENGY010000267">
    <property type="protein sequence ID" value="KAG6967573.1"/>
    <property type="molecule type" value="Genomic_DNA"/>
</dbReference>
<sequence length="57" mass="6767">MYEVRHPGSWLKYHEETAESGGERAEKYQLRICVESRKRRVGRKGRTDEGREGSVWE</sequence>
<evidence type="ECO:0000313" key="1">
    <source>
        <dbReference type="EMBL" id="KAG6967573.1"/>
    </source>
</evidence>